<dbReference type="InterPro" id="IPR000843">
    <property type="entry name" value="HTH_LacI"/>
</dbReference>
<dbReference type="InterPro" id="IPR028082">
    <property type="entry name" value="Peripla_BP_I"/>
</dbReference>
<dbReference type="PRINTS" id="PR00036">
    <property type="entry name" value="HTHLACI"/>
</dbReference>
<dbReference type="InterPro" id="IPR046335">
    <property type="entry name" value="LacI/GalR-like_sensor"/>
</dbReference>
<dbReference type="CDD" id="cd06267">
    <property type="entry name" value="PBP1_LacI_sugar_binding-like"/>
    <property type="match status" value="1"/>
</dbReference>
<evidence type="ECO:0000313" key="5">
    <source>
        <dbReference type="EMBL" id="NQX45893.1"/>
    </source>
</evidence>
<evidence type="ECO:0000313" key="6">
    <source>
        <dbReference type="Proteomes" id="UP000711047"/>
    </source>
</evidence>
<reference evidence="5 6" key="1">
    <citation type="submission" date="2020-05" db="EMBL/GenBank/DDBJ databases">
        <title>Paenibacillus glebae, sp. nov., Paenibacillus humi sp. nov., Paenibacillus pedi sp. nov., Paenibacillus terrestris sp. nov. and Paenibacillus terricola sp. nov., isolated from a forest top soil sample.</title>
        <authorList>
            <person name="Qi S."/>
            <person name="Carlier A."/>
            <person name="Cnockaert M."/>
            <person name="Vandamme P."/>
        </authorList>
    </citation>
    <scope>NUCLEOTIDE SEQUENCE [LARGE SCALE GENOMIC DNA]</scope>
    <source>
        <strain evidence="5 6">LMG 29502</strain>
    </source>
</reference>
<dbReference type="CDD" id="cd01392">
    <property type="entry name" value="HTH_LacI"/>
    <property type="match status" value="1"/>
</dbReference>
<accession>A0ABX2DMM0</accession>
<dbReference type="InterPro" id="IPR010982">
    <property type="entry name" value="Lambda_DNA-bd_dom_sf"/>
</dbReference>
<protein>
    <submittedName>
        <fullName evidence="5">LacI family DNA-binding transcriptional regulator</fullName>
    </submittedName>
</protein>
<feature type="domain" description="HTH lacI-type" evidence="4">
    <location>
        <begin position="15"/>
        <end position="69"/>
    </location>
</feature>
<dbReference type="Pfam" id="PF13377">
    <property type="entry name" value="Peripla_BP_3"/>
    <property type="match status" value="1"/>
</dbReference>
<dbReference type="Proteomes" id="UP000711047">
    <property type="component" value="Unassembled WGS sequence"/>
</dbReference>
<evidence type="ECO:0000256" key="2">
    <source>
        <dbReference type="ARBA" id="ARBA00023125"/>
    </source>
</evidence>
<dbReference type="Gene3D" id="3.40.50.2300">
    <property type="match status" value="2"/>
</dbReference>
<dbReference type="PROSITE" id="PS00356">
    <property type="entry name" value="HTH_LACI_1"/>
    <property type="match status" value="1"/>
</dbReference>
<dbReference type="Pfam" id="PF00356">
    <property type="entry name" value="LacI"/>
    <property type="match status" value="1"/>
</dbReference>
<dbReference type="EMBL" id="JABMKX010000005">
    <property type="protein sequence ID" value="NQX45893.1"/>
    <property type="molecule type" value="Genomic_DNA"/>
</dbReference>
<dbReference type="PANTHER" id="PTHR30146:SF149">
    <property type="entry name" value="HTH-TYPE TRANSCRIPTIONAL REGULATOR EBGR"/>
    <property type="match status" value="1"/>
</dbReference>
<keyword evidence="2 5" id="KW-0238">DNA-binding</keyword>
<dbReference type="PANTHER" id="PTHR30146">
    <property type="entry name" value="LACI-RELATED TRANSCRIPTIONAL REPRESSOR"/>
    <property type="match status" value="1"/>
</dbReference>
<dbReference type="Gene3D" id="1.10.260.40">
    <property type="entry name" value="lambda repressor-like DNA-binding domains"/>
    <property type="match status" value="1"/>
</dbReference>
<dbReference type="SUPFAM" id="SSF53822">
    <property type="entry name" value="Periplasmic binding protein-like I"/>
    <property type="match status" value="1"/>
</dbReference>
<evidence type="ECO:0000259" key="4">
    <source>
        <dbReference type="PROSITE" id="PS50932"/>
    </source>
</evidence>
<organism evidence="5 6">
    <name type="scientific">Paenibacillus tritici</name>
    <dbReference type="NCBI Taxonomy" id="1873425"/>
    <lineage>
        <taxon>Bacteria</taxon>
        <taxon>Bacillati</taxon>
        <taxon>Bacillota</taxon>
        <taxon>Bacilli</taxon>
        <taxon>Bacillales</taxon>
        <taxon>Paenibacillaceae</taxon>
        <taxon>Paenibacillus</taxon>
    </lineage>
</organism>
<sequence length="352" mass="38502">MNSSLTYKWGSSVDVNIKDIARISGVGISTVSRVINNKGLVSSATREKVLNVVKEYNYIPNSNARNLKTTQSKNIALMVKGITNPFFAIMIKEIERQVNLRGYPFLIHQVEDGTDEINAAIQLVKEKNLSGIIFMGGTYNHSEEKFKQLTVPFVLTTITTSQEVDPAIFSSVTIDEAKEAYKATSYLISLGHKSIGFLAKSPLLEDTTGSRRLSGYKMALEEHHLSYNAGLVEDCEYSPSSGFNAARRLLNRDRTVTAIFAASDTIAIGAAKAVLTAGLSIPDDISIIGFDGIEMGEYYHPALDTISQPGTEMALSSVGVLFDLITKHSAHQHIVYDAVLLKRGSCKMIKGR</sequence>
<dbReference type="PROSITE" id="PS50932">
    <property type="entry name" value="HTH_LACI_2"/>
    <property type="match status" value="1"/>
</dbReference>
<evidence type="ECO:0000256" key="1">
    <source>
        <dbReference type="ARBA" id="ARBA00023015"/>
    </source>
</evidence>
<name>A0ABX2DMM0_9BACL</name>
<keyword evidence="6" id="KW-1185">Reference proteome</keyword>
<proteinExistence type="predicted"/>
<comment type="caution">
    <text evidence="5">The sequence shown here is derived from an EMBL/GenBank/DDBJ whole genome shotgun (WGS) entry which is preliminary data.</text>
</comment>
<evidence type="ECO:0000256" key="3">
    <source>
        <dbReference type="ARBA" id="ARBA00023163"/>
    </source>
</evidence>
<dbReference type="SMART" id="SM00354">
    <property type="entry name" value="HTH_LACI"/>
    <property type="match status" value="1"/>
</dbReference>
<keyword evidence="3" id="KW-0804">Transcription</keyword>
<dbReference type="SUPFAM" id="SSF47413">
    <property type="entry name" value="lambda repressor-like DNA-binding domains"/>
    <property type="match status" value="1"/>
</dbReference>
<keyword evidence="1" id="KW-0805">Transcription regulation</keyword>
<dbReference type="GO" id="GO:0003677">
    <property type="term" value="F:DNA binding"/>
    <property type="evidence" value="ECO:0007669"/>
    <property type="project" value="UniProtKB-KW"/>
</dbReference>
<gene>
    <name evidence="5" type="ORF">HQN87_11170</name>
</gene>